<sequence length="244" mass="24698">MAPRSPWRRALAVAALVLLGVTGCASGPTGPAPEPLPAAPDLLSRSAQTMATVRSAAVDVRVDPALTSVLVRSADGKLTSTGEATGTAVLSFGGSPVEYNFAVTRGSLYLKGPTGPAQRLPMALAAGIYDPTAVLDPRRGIAALLRAAGTPPPGAPAPTTEAREDVNGAPAYRVRTTVDPSAVSAVVPGVHATNLLVWVDKATSRLVKAQLDVPVDATRQGGPTAPATVTFADFDAPVTVTPPS</sequence>
<dbReference type="InterPro" id="IPR009830">
    <property type="entry name" value="LppX/LprAFG"/>
</dbReference>
<name>A0ABP9PUS6_9PSEU</name>
<feature type="chain" id="PRO_5046298094" description="Lipoprotein LprG" evidence="4">
    <location>
        <begin position="26"/>
        <end position="244"/>
    </location>
</feature>
<evidence type="ECO:0000313" key="5">
    <source>
        <dbReference type="EMBL" id="GAA5152222.1"/>
    </source>
</evidence>
<reference evidence="6" key="1">
    <citation type="journal article" date="2019" name="Int. J. Syst. Evol. Microbiol.">
        <title>The Global Catalogue of Microorganisms (GCM) 10K type strain sequencing project: providing services to taxonomists for standard genome sequencing and annotation.</title>
        <authorList>
            <consortium name="The Broad Institute Genomics Platform"/>
            <consortium name="The Broad Institute Genome Sequencing Center for Infectious Disease"/>
            <person name="Wu L."/>
            <person name="Ma J."/>
        </authorList>
    </citation>
    <scope>NUCLEOTIDE SEQUENCE [LARGE SCALE GENOMIC DNA]</scope>
    <source>
        <strain evidence="6">JCM 18303</strain>
    </source>
</reference>
<evidence type="ECO:0000256" key="4">
    <source>
        <dbReference type="SAM" id="SignalP"/>
    </source>
</evidence>
<dbReference type="InterPro" id="IPR029046">
    <property type="entry name" value="LolA/LolB/LppX"/>
</dbReference>
<evidence type="ECO:0000313" key="6">
    <source>
        <dbReference type="Proteomes" id="UP001428817"/>
    </source>
</evidence>
<dbReference type="Pfam" id="PF07161">
    <property type="entry name" value="LppX_LprAFG"/>
    <property type="match status" value="1"/>
</dbReference>
<keyword evidence="6" id="KW-1185">Reference proteome</keyword>
<organism evidence="5 6">
    <name type="scientific">Pseudonocardia eucalypti</name>
    <dbReference type="NCBI Taxonomy" id="648755"/>
    <lineage>
        <taxon>Bacteria</taxon>
        <taxon>Bacillati</taxon>
        <taxon>Actinomycetota</taxon>
        <taxon>Actinomycetes</taxon>
        <taxon>Pseudonocardiales</taxon>
        <taxon>Pseudonocardiaceae</taxon>
        <taxon>Pseudonocardia</taxon>
    </lineage>
</organism>
<evidence type="ECO:0000256" key="1">
    <source>
        <dbReference type="ARBA" id="ARBA00004196"/>
    </source>
</evidence>
<dbReference type="Proteomes" id="UP001428817">
    <property type="component" value="Unassembled WGS sequence"/>
</dbReference>
<feature type="signal peptide" evidence="4">
    <location>
        <begin position="1"/>
        <end position="25"/>
    </location>
</feature>
<evidence type="ECO:0000256" key="3">
    <source>
        <dbReference type="ARBA" id="ARBA00022475"/>
    </source>
</evidence>
<dbReference type="EMBL" id="BAABJP010000007">
    <property type="protein sequence ID" value="GAA5152222.1"/>
    <property type="molecule type" value="Genomic_DNA"/>
</dbReference>
<dbReference type="Gene3D" id="2.50.20.20">
    <property type="match status" value="1"/>
</dbReference>
<evidence type="ECO:0000256" key="2">
    <source>
        <dbReference type="ARBA" id="ARBA00009194"/>
    </source>
</evidence>
<protein>
    <recommendedName>
        <fullName evidence="7">Lipoprotein LprG</fullName>
    </recommendedName>
</protein>
<evidence type="ECO:0008006" key="7">
    <source>
        <dbReference type="Google" id="ProtNLM"/>
    </source>
</evidence>
<dbReference type="SUPFAM" id="SSF89392">
    <property type="entry name" value="Prokaryotic lipoproteins and lipoprotein localization factors"/>
    <property type="match status" value="1"/>
</dbReference>
<dbReference type="CDD" id="cd16334">
    <property type="entry name" value="LppX-like"/>
    <property type="match status" value="1"/>
</dbReference>
<comment type="subcellular location">
    <subcellularLocation>
        <location evidence="1">Cell envelope</location>
    </subcellularLocation>
</comment>
<proteinExistence type="inferred from homology"/>
<keyword evidence="4" id="KW-0732">Signal</keyword>
<comment type="similarity">
    <text evidence="2">Belongs to the LppX/LprAFG lipoprotein family.</text>
</comment>
<keyword evidence="3" id="KW-1003">Cell membrane</keyword>
<comment type="caution">
    <text evidence="5">The sequence shown here is derived from an EMBL/GenBank/DDBJ whole genome shotgun (WGS) entry which is preliminary data.</text>
</comment>
<gene>
    <name evidence="5" type="ORF">GCM10023321_20560</name>
</gene>
<accession>A0ABP9PUS6</accession>
<dbReference type="PROSITE" id="PS51257">
    <property type="entry name" value="PROKAR_LIPOPROTEIN"/>
    <property type="match status" value="1"/>
</dbReference>
<dbReference type="RefSeq" id="WP_185066510.1">
    <property type="nucleotide sequence ID" value="NZ_BAABJP010000007.1"/>
</dbReference>
<keyword evidence="3" id="KW-0472">Membrane</keyword>